<feature type="compositionally biased region" description="Basic and acidic residues" evidence="1">
    <location>
        <begin position="104"/>
        <end position="113"/>
    </location>
</feature>
<name>A0AAE0WNW5_9PEZI</name>
<gene>
    <name evidence="2" type="ORF">LTR78_004795</name>
</gene>
<comment type="caution">
    <text evidence="2">The sequence shown here is derived from an EMBL/GenBank/DDBJ whole genome shotgun (WGS) entry which is preliminary data.</text>
</comment>
<feature type="compositionally biased region" description="Acidic residues" evidence="1">
    <location>
        <begin position="79"/>
        <end position="94"/>
    </location>
</feature>
<feature type="compositionally biased region" description="Polar residues" evidence="1">
    <location>
        <begin position="18"/>
        <end position="27"/>
    </location>
</feature>
<evidence type="ECO:0000313" key="3">
    <source>
        <dbReference type="Proteomes" id="UP001274830"/>
    </source>
</evidence>
<sequence>MESSSPPLTPIRQYMTPLDTSPTSSYRESLRRRTSSFSSNHDRSPITPRKHRFSNASQLSHDLPTPGEEGGGGLGNLADELDQLDEDDYEEDLPDSTRSSIPEIEGREPRDSGIDVTYSPRPSSQQRAANFSKPFGMAKKPPDEEREEKLSPDLEDAMSSIARMTSYTSSSEDPLVRRTVALLQDLGNQSNLEAGVQRLTTSTNSMTSHLTAQGKTLQSLSTSLYSPFVAFAAILDSQTVEETTPLIEELLNSLPLPDPLPLQGLQKLDRETANVIQTLSQLTDTLQMGKQITNTAARHLRTTQTMVVDLRLERERADLARHELAKGNVGDRLKARHCAGECKEIVAGFEQVCDALRTSLEHDIVGAA</sequence>
<reference evidence="2" key="1">
    <citation type="submission" date="2023-07" db="EMBL/GenBank/DDBJ databases">
        <title>Black Yeasts Isolated from many extreme environments.</title>
        <authorList>
            <person name="Coleine C."/>
            <person name="Stajich J.E."/>
            <person name="Selbmann L."/>
        </authorList>
    </citation>
    <scope>NUCLEOTIDE SEQUENCE</scope>
    <source>
        <strain evidence="2">CCFEE 5485</strain>
    </source>
</reference>
<accession>A0AAE0WNW5</accession>
<dbReference type="EMBL" id="JAUTXT010000015">
    <property type="protein sequence ID" value="KAK3675285.1"/>
    <property type="molecule type" value="Genomic_DNA"/>
</dbReference>
<dbReference type="Proteomes" id="UP001274830">
    <property type="component" value="Unassembled WGS sequence"/>
</dbReference>
<evidence type="ECO:0000313" key="2">
    <source>
        <dbReference type="EMBL" id="KAK3675285.1"/>
    </source>
</evidence>
<proteinExistence type="predicted"/>
<evidence type="ECO:0000256" key="1">
    <source>
        <dbReference type="SAM" id="MobiDB-lite"/>
    </source>
</evidence>
<keyword evidence="3" id="KW-1185">Reference proteome</keyword>
<feature type="compositionally biased region" description="Basic and acidic residues" evidence="1">
    <location>
        <begin position="140"/>
        <end position="152"/>
    </location>
</feature>
<organism evidence="2 3">
    <name type="scientific">Recurvomyces mirabilis</name>
    <dbReference type="NCBI Taxonomy" id="574656"/>
    <lineage>
        <taxon>Eukaryota</taxon>
        <taxon>Fungi</taxon>
        <taxon>Dikarya</taxon>
        <taxon>Ascomycota</taxon>
        <taxon>Pezizomycotina</taxon>
        <taxon>Dothideomycetes</taxon>
        <taxon>Dothideomycetidae</taxon>
        <taxon>Mycosphaerellales</taxon>
        <taxon>Teratosphaeriaceae</taxon>
        <taxon>Recurvomyces</taxon>
    </lineage>
</organism>
<protein>
    <submittedName>
        <fullName evidence="2">Uncharacterized protein</fullName>
    </submittedName>
</protein>
<dbReference type="AlphaFoldDB" id="A0AAE0WNW5"/>
<feature type="compositionally biased region" description="Polar residues" evidence="1">
    <location>
        <begin position="120"/>
        <end position="129"/>
    </location>
</feature>
<feature type="region of interest" description="Disordered" evidence="1">
    <location>
        <begin position="1"/>
        <end position="152"/>
    </location>
</feature>